<accession>A0A1M7ZZF4</accession>
<reference evidence="2" key="1">
    <citation type="submission" date="2016-12" db="EMBL/GenBank/DDBJ databases">
        <authorList>
            <person name="Varghese N."/>
            <person name="Submissions S."/>
        </authorList>
    </citation>
    <scope>NUCLEOTIDE SEQUENCE [LARGE SCALE GENOMIC DNA]</scope>
    <source>
        <strain evidence="2">DSM 18830</strain>
    </source>
</reference>
<dbReference type="AlphaFoldDB" id="A0A1M7ZZF4"/>
<proteinExistence type="predicted"/>
<protein>
    <recommendedName>
        <fullName evidence="3">HEAT repeat-containing protein</fullName>
    </recommendedName>
</protein>
<sequence>MNKFSLSILLFFIINISYGQECQIPNLLDKEIIEASNNEKFVEEDFYRINNLLFEYQAKDSLKNLNKCSSYFKNIEKLFNSETTEKRVLAYRLIGVANDSTFNNELINRINSNESTLLKTWSTTALMANNCGKASDDLFVLFSSFPKGLPVDILINMYIKYDTNAVKKTCWKFIDSENRNQQIMAIQCLANFEKDEKLQAKLIEFLSSWDNNSKGWVISSISMQKMENLKPILEKYSEVENLKNVIIGALENSPTKTDKKFAKQLEKKKN</sequence>
<dbReference type="RefSeq" id="WP_143165304.1">
    <property type="nucleotide sequence ID" value="NZ_CBCSEA010000010.1"/>
</dbReference>
<name>A0A1M7ZZF4_9FLAO</name>
<evidence type="ECO:0000313" key="1">
    <source>
        <dbReference type="EMBL" id="SHO74248.1"/>
    </source>
</evidence>
<dbReference type="OrthoDB" id="1324484at2"/>
<gene>
    <name evidence="1" type="ORF">SAMN05443547_2636</name>
</gene>
<organism evidence="1 2">
    <name type="scientific">Flavobacterium cucumis</name>
    <dbReference type="NCBI Taxonomy" id="416016"/>
    <lineage>
        <taxon>Bacteria</taxon>
        <taxon>Pseudomonadati</taxon>
        <taxon>Bacteroidota</taxon>
        <taxon>Flavobacteriia</taxon>
        <taxon>Flavobacteriales</taxon>
        <taxon>Flavobacteriaceae</taxon>
        <taxon>Flavobacterium</taxon>
    </lineage>
</organism>
<evidence type="ECO:0000313" key="2">
    <source>
        <dbReference type="Proteomes" id="UP000184611"/>
    </source>
</evidence>
<dbReference type="EMBL" id="FRYK01000006">
    <property type="protein sequence ID" value="SHO74248.1"/>
    <property type="molecule type" value="Genomic_DNA"/>
</dbReference>
<dbReference type="SUPFAM" id="SSF48371">
    <property type="entry name" value="ARM repeat"/>
    <property type="match status" value="1"/>
</dbReference>
<evidence type="ECO:0008006" key="3">
    <source>
        <dbReference type="Google" id="ProtNLM"/>
    </source>
</evidence>
<keyword evidence="2" id="KW-1185">Reference proteome</keyword>
<dbReference type="InterPro" id="IPR016024">
    <property type="entry name" value="ARM-type_fold"/>
</dbReference>
<dbReference type="Proteomes" id="UP000184611">
    <property type="component" value="Unassembled WGS sequence"/>
</dbReference>